<dbReference type="PANTHER" id="PTHR30349:SF64">
    <property type="entry name" value="PROPHAGE INTEGRASE INTD-RELATED"/>
    <property type="match status" value="1"/>
</dbReference>
<evidence type="ECO:0000256" key="3">
    <source>
        <dbReference type="ARBA" id="ARBA00023172"/>
    </source>
</evidence>
<accession>A0A3E4N7G3</accession>
<proteinExistence type="inferred from homology"/>
<keyword evidence="3" id="KW-0233">DNA recombination</keyword>
<evidence type="ECO:0000256" key="1">
    <source>
        <dbReference type="ARBA" id="ARBA00008857"/>
    </source>
</evidence>
<dbReference type="EMBL" id="QSQT01000003">
    <property type="protein sequence ID" value="RGK57811.1"/>
    <property type="molecule type" value="Genomic_DNA"/>
</dbReference>
<name>A0A3E4N7G3_9BACT</name>
<dbReference type="InterPro" id="IPR050090">
    <property type="entry name" value="Tyrosine_recombinase_XerCD"/>
</dbReference>
<dbReference type="CDD" id="cd01185">
    <property type="entry name" value="INTN1_C_like"/>
    <property type="match status" value="1"/>
</dbReference>
<organism evidence="5 6">
    <name type="scientific">Phocaeicola plebeius</name>
    <dbReference type="NCBI Taxonomy" id="310297"/>
    <lineage>
        <taxon>Bacteria</taxon>
        <taxon>Pseudomonadati</taxon>
        <taxon>Bacteroidota</taxon>
        <taxon>Bacteroidia</taxon>
        <taxon>Bacteroidales</taxon>
        <taxon>Bacteroidaceae</taxon>
        <taxon>Phocaeicola</taxon>
    </lineage>
</organism>
<evidence type="ECO:0000256" key="2">
    <source>
        <dbReference type="ARBA" id="ARBA00023125"/>
    </source>
</evidence>
<evidence type="ECO:0000313" key="6">
    <source>
        <dbReference type="Proteomes" id="UP000260862"/>
    </source>
</evidence>
<dbReference type="Pfam" id="PF17293">
    <property type="entry name" value="Arm-DNA-bind_5"/>
    <property type="match status" value="1"/>
</dbReference>
<evidence type="ECO:0000313" key="5">
    <source>
        <dbReference type="EMBL" id="RGK57811.1"/>
    </source>
</evidence>
<keyword evidence="2" id="KW-0238">DNA-binding</keyword>
<comment type="similarity">
    <text evidence="1">Belongs to the 'phage' integrase family.</text>
</comment>
<dbReference type="PROSITE" id="PS51898">
    <property type="entry name" value="TYR_RECOMBINASE"/>
    <property type="match status" value="1"/>
</dbReference>
<dbReference type="Pfam" id="PF00589">
    <property type="entry name" value="Phage_integrase"/>
    <property type="match status" value="1"/>
</dbReference>
<dbReference type="SUPFAM" id="SSF56349">
    <property type="entry name" value="DNA breaking-rejoining enzymes"/>
    <property type="match status" value="1"/>
</dbReference>
<reference evidence="5 6" key="1">
    <citation type="submission" date="2018-08" db="EMBL/GenBank/DDBJ databases">
        <title>A genome reference for cultivated species of the human gut microbiota.</title>
        <authorList>
            <person name="Zou Y."/>
            <person name="Xue W."/>
            <person name="Luo G."/>
        </authorList>
    </citation>
    <scope>NUCLEOTIDE SEQUENCE [LARGE SCALE GENOMIC DNA]</scope>
    <source>
        <strain evidence="5 6">TF10-3AC</strain>
    </source>
</reference>
<dbReference type="Gene3D" id="1.10.150.130">
    <property type="match status" value="1"/>
</dbReference>
<dbReference type="InterPro" id="IPR011010">
    <property type="entry name" value="DNA_brk_join_enz"/>
</dbReference>
<gene>
    <name evidence="5" type="ORF">DXD04_03015</name>
</gene>
<dbReference type="InterPro" id="IPR025269">
    <property type="entry name" value="SAM-like_dom"/>
</dbReference>
<feature type="domain" description="Tyr recombinase" evidence="4">
    <location>
        <begin position="219"/>
        <end position="391"/>
    </location>
</feature>
<sequence>MRMIFKVSFYVRSNYENKSGKSPLMIRIYLNKEMLNVGSSGIYVDKKLWCNSTSRMKGRTQEALVVNAQLDEISTSFQEIFKRHESDADLTLEKIKNFFLGKDKAKITILEFYDDYLKELQAQVGTIKAKATYHKYSGTKRHFENFLRYKYRRKDLMPKELTHQVINDFETYLRSVANLKINTATKILKFFKTVVRDAQKKDLITHDPFMNHHFQLEYVDRGFLTDEEIKCIMEKEFPTARLEAVRDIFIFSCFCGLAYIDVANLTQDNIVTLDGKRWIMTTRQKTKVPSNILLLDIPAMIIEKYRGRTKDGKLLPILSNQKMNSYLKEIGDVCGIKKNLTYHLARHTFATMILSKGVPIESVSKMLGHTNIRTTQVYARITNKKIEEDMLALAGKLDNFNDSINQIKK</sequence>
<dbReference type="RefSeq" id="WP_117670723.1">
    <property type="nucleotide sequence ID" value="NZ_CABOGR010000003.1"/>
</dbReference>
<dbReference type="GO" id="GO:0015074">
    <property type="term" value="P:DNA integration"/>
    <property type="evidence" value="ECO:0007669"/>
    <property type="project" value="InterPro"/>
</dbReference>
<dbReference type="GO" id="GO:0006310">
    <property type="term" value="P:DNA recombination"/>
    <property type="evidence" value="ECO:0007669"/>
    <property type="project" value="UniProtKB-KW"/>
</dbReference>
<dbReference type="PANTHER" id="PTHR30349">
    <property type="entry name" value="PHAGE INTEGRASE-RELATED"/>
    <property type="match status" value="1"/>
</dbReference>
<dbReference type="InterPro" id="IPR013762">
    <property type="entry name" value="Integrase-like_cat_sf"/>
</dbReference>
<dbReference type="Gene3D" id="1.10.443.10">
    <property type="entry name" value="Intergrase catalytic core"/>
    <property type="match status" value="1"/>
</dbReference>
<keyword evidence="6" id="KW-1185">Reference proteome</keyword>
<dbReference type="InterPro" id="IPR002104">
    <property type="entry name" value="Integrase_catalytic"/>
</dbReference>
<dbReference type="Proteomes" id="UP000260862">
    <property type="component" value="Unassembled WGS sequence"/>
</dbReference>
<protein>
    <submittedName>
        <fullName evidence="5">Site-specific integrase</fullName>
    </submittedName>
</protein>
<dbReference type="InterPro" id="IPR035386">
    <property type="entry name" value="Arm-DNA-bind_5"/>
</dbReference>
<dbReference type="Pfam" id="PF13102">
    <property type="entry name" value="Phage_int_SAM_5"/>
    <property type="match status" value="1"/>
</dbReference>
<dbReference type="InterPro" id="IPR010998">
    <property type="entry name" value="Integrase_recombinase_N"/>
</dbReference>
<dbReference type="GO" id="GO:0003677">
    <property type="term" value="F:DNA binding"/>
    <property type="evidence" value="ECO:0007669"/>
    <property type="project" value="UniProtKB-KW"/>
</dbReference>
<dbReference type="AlphaFoldDB" id="A0A3E4N7G3"/>
<comment type="caution">
    <text evidence="5">The sequence shown here is derived from an EMBL/GenBank/DDBJ whole genome shotgun (WGS) entry which is preliminary data.</text>
</comment>
<evidence type="ECO:0000259" key="4">
    <source>
        <dbReference type="PROSITE" id="PS51898"/>
    </source>
</evidence>